<keyword evidence="2" id="KW-1185">Reference proteome</keyword>
<dbReference type="Proteomes" id="UP001208690">
    <property type="component" value="Unassembled WGS sequence"/>
</dbReference>
<dbReference type="RefSeq" id="WP_263846082.1">
    <property type="nucleotide sequence ID" value="NZ_JALIEB010000021.1"/>
</dbReference>
<reference evidence="1 2" key="1">
    <citation type="submission" date="2022-04" db="EMBL/GenBank/DDBJ databases">
        <title>Roseobacter sp. WL0113 is a bacterium isolated from neritic sediment.</title>
        <authorList>
            <person name="Wang L."/>
            <person name="He W."/>
            <person name="Zhang D.-F."/>
        </authorList>
    </citation>
    <scope>NUCLEOTIDE SEQUENCE [LARGE SCALE GENOMIC DNA]</scope>
    <source>
        <strain evidence="1 2">WL0113</strain>
    </source>
</reference>
<organism evidence="1 2">
    <name type="scientific">Roseobacter sinensis</name>
    <dbReference type="NCBI Taxonomy" id="2931391"/>
    <lineage>
        <taxon>Bacteria</taxon>
        <taxon>Pseudomonadati</taxon>
        <taxon>Pseudomonadota</taxon>
        <taxon>Alphaproteobacteria</taxon>
        <taxon>Rhodobacterales</taxon>
        <taxon>Roseobacteraceae</taxon>
        <taxon>Roseobacter</taxon>
    </lineage>
</organism>
<accession>A0ABT3BKI0</accession>
<protein>
    <submittedName>
        <fullName evidence="1">Uncharacterized protein</fullName>
    </submittedName>
</protein>
<gene>
    <name evidence="1" type="ORF">MUB52_20715</name>
</gene>
<comment type="caution">
    <text evidence="1">The sequence shown here is derived from an EMBL/GenBank/DDBJ whole genome shotgun (WGS) entry which is preliminary data.</text>
</comment>
<dbReference type="Gene3D" id="3.40.50.300">
    <property type="entry name" value="P-loop containing nucleotide triphosphate hydrolases"/>
    <property type="match status" value="1"/>
</dbReference>
<proteinExistence type="predicted"/>
<name>A0ABT3BKI0_9RHOB</name>
<sequence length="73" mass="7889">MLFEKPSSAFDAVTQRQTAHLIADVQAEAGFAALVIKRELGYAATEADDIAVLRTSQIEEMEPAKDFAFASAN</sequence>
<dbReference type="EMBL" id="JALIEB010000021">
    <property type="protein sequence ID" value="MCV3273864.1"/>
    <property type="molecule type" value="Genomic_DNA"/>
</dbReference>
<evidence type="ECO:0000313" key="2">
    <source>
        <dbReference type="Proteomes" id="UP001208690"/>
    </source>
</evidence>
<dbReference type="InterPro" id="IPR027417">
    <property type="entry name" value="P-loop_NTPase"/>
</dbReference>
<dbReference type="SUPFAM" id="SSF52540">
    <property type="entry name" value="P-loop containing nucleoside triphosphate hydrolases"/>
    <property type="match status" value="1"/>
</dbReference>
<evidence type="ECO:0000313" key="1">
    <source>
        <dbReference type="EMBL" id="MCV3273864.1"/>
    </source>
</evidence>